<evidence type="ECO:0000313" key="1">
    <source>
        <dbReference type="EMBL" id="SUZ78219.1"/>
    </source>
</evidence>
<sequence>VPLQDVTGNGLAGVGQYALKIPATQIIRSFEGYIFSTFQ</sequence>
<feature type="non-terminal residue" evidence="1">
    <location>
        <position position="1"/>
    </location>
</feature>
<accession>A0A381QIH8</accession>
<dbReference type="AlphaFoldDB" id="A0A381QIH8"/>
<organism evidence="1">
    <name type="scientific">marine metagenome</name>
    <dbReference type="NCBI Taxonomy" id="408172"/>
    <lineage>
        <taxon>unclassified sequences</taxon>
        <taxon>metagenomes</taxon>
        <taxon>ecological metagenomes</taxon>
    </lineage>
</organism>
<reference evidence="1" key="1">
    <citation type="submission" date="2018-05" db="EMBL/GenBank/DDBJ databases">
        <authorList>
            <person name="Lanie J.A."/>
            <person name="Ng W.-L."/>
            <person name="Kazmierczak K.M."/>
            <person name="Andrzejewski T.M."/>
            <person name="Davidsen T.M."/>
            <person name="Wayne K.J."/>
            <person name="Tettelin H."/>
            <person name="Glass J.I."/>
            <person name="Rusch D."/>
            <person name="Podicherti R."/>
            <person name="Tsui H.-C.T."/>
            <person name="Winkler M.E."/>
        </authorList>
    </citation>
    <scope>NUCLEOTIDE SEQUENCE</scope>
</reference>
<name>A0A381QIH8_9ZZZZ</name>
<gene>
    <name evidence="1" type="ORF">METZ01_LOCUS31073</name>
</gene>
<dbReference type="EMBL" id="UINC01001345">
    <property type="protein sequence ID" value="SUZ78219.1"/>
    <property type="molecule type" value="Genomic_DNA"/>
</dbReference>
<protein>
    <submittedName>
        <fullName evidence="1">Uncharacterized protein</fullName>
    </submittedName>
</protein>
<proteinExistence type="predicted"/>